<keyword evidence="4 8" id="KW-0812">Transmembrane</keyword>
<dbReference type="GO" id="GO:0009279">
    <property type="term" value="C:cell outer membrane"/>
    <property type="evidence" value="ECO:0007669"/>
    <property type="project" value="UniProtKB-SubCell"/>
</dbReference>
<evidence type="ECO:0000256" key="3">
    <source>
        <dbReference type="ARBA" id="ARBA00022452"/>
    </source>
</evidence>
<dbReference type="NCBIfam" id="TIGR04056">
    <property type="entry name" value="OMP_RagA_SusC"/>
    <property type="match status" value="1"/>
</dbReference>
<dbReference type="NCBIfam" id="TIGR04057">
    <property type="entry name" value="SusC_RagA_signa"/>
    <property type="match status" value="1"/>
</dbReference>
<dbReference type="InterPro" id="IPR012910">
    <property type="entry name" value="Plug_dom"/>
</dbReference>
<evidence type="ECO:0000256" key="1">
    <source>
        <dbReference type="ARBA" id="ARBA00004571"/>
    </source>
</evidence>
<name>A0A7X2ZVF2_9FLAO</name>
<dbReference type="Pfam" id="PF13715">
    <property type="entry name" value="CarbopepD_reg_2"/>
    <property type="match status" value="1"/>
</dbReference>
<reference evidence="10 11" key="1">
    <citation type="journal article" date="2019" name="Mar. Drugs">
        <title>Comparative Genomics and CAZyme Genome Repertoires of Marine Zobellia amurskyensis KMM 3526(T) and Zobellia laminariae KMM 3676(T).</title>
        <authorList>
            <person name="Chernysheva N."/>
            <person name="Bystritskaya E."/>
            <person name="Stenkova A."/>
            <person name="Golovkin I."/>
            <person name="Nedashkovskaya O."/>
            <person name="Isaeva M."/>
        </authorList>
    </citation>
    <scope>NUCLEOTIDE SEQUENCE [LARGE SCALE GENOMIC DNA]</scope>
    <source>
        <strain evidence="10 11">KMM 3526</strain>
    </source>
</reference>
<dbReference type="RefSeq" id="WP_155600514.1">
    <property type="nucleotide sequence ID" value="NZ_RCNR01000032.1"/>
</dbReference>
<dbReference type="PANTHER" id="PTHR30069:SF29">
    <property type="entry name" value="HEMOGLOBIN AND HEMOGLOBIN-HAPTOGLOBIN-BINDING PROTEIN 1-RELATED"/>
    <property type="match status" value="1"/>
</dbReference>
<dbReference type="Gene3D" id="2.60.40.1120">
    <property type="entry name" value="Carboxypeptidase-like, regulatory domain"/>
    <property type="match status" value="1"/>
</dbReference>
<proteinExistence type="inferred from homology"/>
<dbReference type="SUPFAM" id="SSF56935">
    <property type="entry name" value="Porins"/>
    <property type="match status" value="1"/>
</dbReference>
<evidence type="ECO:0000256" key="2">
    <source>
        <dbReference type="ARBA" id="ARBA00022448"/>
    </source>
</evidence>
<dbReference type="PROSITE" id="PS52016">
    <property type="entry name" value="TONB_DEPENDENT_REC_3"/>
    <property type="match status" value="1"/>
</dbReference>
<evidence type="ECO:0000256" key="7">
    <source>
        <dbReference type="ARBA" id="ARBA00023237"/>
    </source>
</evidence>
<keyword evidence="11" id="KW-1185">Reference proteome</keyword>
<dbReference type="EMBL" id="RCNR01000032">
    <property type="protein sequence ID" value="MUH37135.1"/>
    <property type="molecule type" value="Genomic_DNA"/>
</dbReference>
<evidence type="ECO:0000256" key="5">
    <source>
        <dbReference type="ARBA" id="ARBA00022729"/>
    </source>
</evidence>
<evidence type="ECO:0000313" key="10">
    <source>
        <dbReference type="EMBL" id="MUH37135.1"/>
    </source>
</evidence>
<feature type="domain" description="TonB-dependent receptor plug" evidence="9">
    <location>
        <begin position="149"/>
        <end position="256"/>
    </location>
</feature>
<dbReference type="InterPro" id="IPR039426">
    <property type="entry name" value="TonB-dep_rcpt-like"/>
</dbReference>
<dbReference type="Gene3D" id="2.170.130.10">
    <property type="entry name" value="TonB-dependent receptor, plug domain"/>
    <property type="match status" value="1"/>
</dbReference>
<organism evidence="10 11">
    <name type="scientific">Zobellia amurskyensis</name>
    <dbReference type="NCBI Taxonomy" id="248905"/>
    <lineage>
        <taxon>Bacteria</taxon>
        <taxon>Pseudomonadati</taxon>
        <taxon>Bacteroidota</taxon>
        <taxon>Flavobacteriia</taxon>
        <taxon>Flavobacteriales</taxon>
        <taxon>Flavobacteriaceae</taxon>
        <taxon>Zobellia</taxon>
    </lineage>
</organism>
<keyword evidence="3 8" id="KW-1134">Transmembrane beta strand</keyword>
<dbReference type="GO" id="GO:0044718">
    <property type="term" value="P:siderophore transmembrane transport"/>
    <property type="evidence" value="ECO:0007669"/>
    <property type="project" value="TreeGrafter"/>
</dbReference>
<comment type="similarity">
    <text evidence="8">Belongs to the TonB-dependent receptor family.</text>
</comment>
<dbReference type="Proteomes" id="UP000540519">
    <property type="component" value="Unassembled WGS sequence"/>
</dbReference>
<sequence>MKIKWFTDAGCPGSSITRLLVLKFVIIFIVTIPLQSHASSALTESFLENDLSANPIQSTITGTVSDSMGPLAGVTILVKGSTNGTSTDFDGNYSIEVGDDQATLVYSYIGYSSKEVQVGGQSEINVTLEEDAAKLDEVVVLGYTTRKKGELTGSVSTVSSEQIAKAGNKDLAKSLSGTVPGLIIADRGGLPGSTNDDDLTLLIRGKSTLGNNSPLILIDGITANTFSHLAPQDIESLTVLKDGAAAIYGARAANGVILITTKRGKSGKPKINLNSSYNVSRFSVAPNLMSSEQYAIYNNEIAQRNGTPLPYTQGQIDNYASGSDPINFPNTDWADLTFAKSSPESRNSVSISGGSDNVKYFVSGDFISQTGMYKSGDLNFKQKQVRSNIDINLTDNFKIGVDLSGRFGDRNQPGASVGEIYSRINTNEPTEVGIYPNGLPGWGGENGANPYVMATQQSGFSKQTDNELRGRFSYDWNLDNAILGLSLKGFAGVRRMNNDVKAWYTPWTVYTYQESTNDYTPSQGFAQGQGSQRTLRESFWKFDELLLNSTLHYSKSLGDNHSISSFIGVEQATSNQRSFWAERRGFPTSEHSELFAGSDEGQQSYGESQEWARVNYFGSFSYDFKKKYFLDLTVRHDGSSNFGPGKRFGTFPGIAASWAINKESFLENVEWLNALKIRASWAKMGNDRIAPFQYLTRYNYGGPTNNPQPNFAVFGTPGVSYNGYTSANVPNENITWETAYMKNIGLNFTLFDNKLSGDVNYFYQNREDILVTRAAAIPDAAGITLPAENIGKVDNFGWEVELSWRDKIGENIGYNLGANFTQAKNEVVFLAEAADVPDWRKREGHSLDSYITYPTAGIFRDQAQVDATEVKLDGTVEGEPIYLDTDGNGEINANDRVRAYSSNVPEIQFGFFGGFNYKDFDFSFLFQGQAEAEMLIFFERPGARPDFLFDQRWTPENRNARYPRAYATGDKFSGNQSGSAENFEGADFWLHDASFVRLKQLELGYTFHKEDIKLGDLKIFVRGYNMLTLFSDVADLGLDPEANGYYDFRESTYPSLQTYTLGLNLSF</sequence>
<protein>
    <submittedName>
        <fullName evidence="10">TonB-dependent receptor</fullName>
    </submittedName>
</protein>
<dbReference type="PANTHER" id="PTHR30069">
    <property type="entry name" value="TONB-DEPENDENT OUTER MEMBRANE RECEPTOR"/>
    <property type="match status" value="1"/>
</dbReference>
<dbReference type="Gene3D" id="2.40.170.20">
    <property type="entry name" value="TonB-dependent receptor, beta-barrel domain"/>
    <property type="match status" value="1"/>
</dbReference>
<comment type="subcellular location">
    <subcellularLocation>
        <location evidence="1 8">Cell outer membrane</location>
        <topology evidence="1 8">Multi-pass membrane protein</topology>
    </subcellularLocation>
</comment>
<dbReference type="AlphaFoldDB" id="A0A7X2ZVF2"/>
<keyword evidence="5" id="KW-0732">Signal</keyword>
<dbReference type="InterPro" id="IPR037066">
    <property type="entry name" value="Plug_dom_sf"/>
</dbReference>
<evidence type="ECO:0000313" key="11">
    <source>
        <dbReference type="Proteomes" id="UP000540519"/>
    </source>
</evidence>
<keyword evidence="6 8" id="KW-0472">Membrane</keyword>
<dbReference type="InterPro" id="IPR023997">
    <property type="entry name" value="TonB-dep_OMP_SusC/RagA_CS"/>
</dbReference>
<evidence type="ECO:0000256" key="4">
    <source>
        <dbReference type="ARBA" id="ARBA00022692"/>
    </source>
</evidence>
<evidence type="ECO:0000256" key="8">
    <source>
        <dbReference type="PROSITE-ProRule" id="PRU01360"/>
    </source>
</evidence>
<keyword evidence="10" id="KW-0675">Receptor</keyword>
<gene>
    <name evidence="10" type="ORF">D9O36_14880</name>
</gene>
<dbReference type="InterPro" id="IPR023996">
    <property type="entry name" value="TonB-dep_OMP_SusC/RagA"/>
</dbReference>
<comment type="caution">
    <text evidence="10">The sequence shown here is derived from an EMBL/GenBank/DDBJ whole genome shotgun (WGS) entry which is preliminary data.</text>
</comment>
<dbReference type="Pfam" id="PF07715">
    <property type="entry name" value="Plug"/>
    <property type="match status" value="1"/>
</dbReference>
<dbReference type="SUPFAM" id="SSF49464">
    <property type="entry name" value="Carboxypeptidase regulatory domain-like"/>
    <property type="match status" value="1"/>
</dbReference>
<keyword evidence="2 8" id="KW-0813">Transport</keyword>
<dbReference type="GO" id="GO:0015344">
    <property type="term" value="F:siderophore uptake transmembrane transporter activity"/>
    <property type="evidence" value="ECO:0007669"/>
    <property type="project" value="TreeGrafter"/>
</dbReference>
<dbReference type="OrthoDB" id="9768177at2"/>
<accession>A0A7X2ZVF2</accession>
<evidence type="ECO:0000256" key="6">
    <source>
        <dbReference type="ARBA" id="ARBA00023136"/>
    </source>
</evidence>
<keyword evidence="7 8" id="KW-0998">Cell outer membrane</keyword>
<evidence type="ECO:0000259" key="9">
    <source>
        <dbReference type="Pfam" id="PF07715"/>
    </source>
</evidence>
<dbReference type="InterPro" id="IPR008969">
    <property type="entry name" value="CarboxyPept-like_regulatory"/>
</dbReference>
<dbReference type="InterPro" id="IPR036942">
    <property type="entry name" value="Beta-barrel_TonB_sf"/>
</dbReference>